<dbReference type="Pfam" id="PF03466">
    <property type="entry name" value="LysR_substrate"/>
    <property type="match status" value="1"/>
</dbReference>
<dbReference type="InterPro" id="IPR058163">
    <property type="entry name" value="LysR-type_TF_proteobact-type"/>
</dbReference>
<accession>A0ABT4XWZ9</accession>
<evidence type="ECO:0000256" key="1">
    <source>
        <dbReference type="ARBA" id="ARBA00009437"/>
    </source>
</evidence>
<reference evidence="6 7" key="1">
    <citation type="submission" date="2023-01" db="EMBL/GenBank/DDBJ databases">
        <title>Thalassococcus onchidii sp. nov., isolated from a marine invertebrate from the South China Sea.</title>
        <authorList>
            <person name="Xu S."/>
            <person name="Liu Z."/>
            <person name="Xu Y."/>
        </authorList>
    </citation>
    <scope>NUCLEOTIDE SEQUENCE [LARGE SCALE GENOMIC DNA]</scope>
    <source>
        <strain evidence="6 7">KCTC 32084</strain>
    </source>
</reference>
<keyword evidence="7" id="KW-1185">Reference proteome</keyword>
<evidence type="ECO:0000256" key="3">
    <source>
        <dbReference type="ARBA" id="ARBA00023125"/>
    </source>
</evidence>
<keyword evidence="4" id="KW-0804">Transcription</keyword>
<feature type="domain" description="HTH lysR-type" evidence="5">
    <location>
        <begin position="11"/>
        <end position="68"/>
    </location>
</feature>
<evidence type="ECO:0000259" key="5">
    <source>
        <dbReference type="PROSITE" id="PS50931"/>
    </source>
</evidence>
<evidence type="ECO:0000313" key="7">
    <source>
        <dbReference type="Proteomes" id="UP001210720"/>
    </source>
</evidence>
<evidence type="ECO:0000313" key="6">
    <source>
        <dbReference type="EMBL" id="MDA7426453.1"/>
    </source>
</evidence>
<dbReference type="SUPFAM" id="SSF46785">
    <property type="entry name" value="Winged helix' DNA-binding domain"/>
    <property type="match status" value="1"/>
</dbReference>
<dbReference type="PRINTS" id="PR00039">
    <property type="entry name" value="HTHLYSR"/>
</dbReference>
<comment type="caution">
    <text evidence="6">The sequence shown here is derived from an EMBL/GenBank/DDBJ whole genome shotgun (WGS) entry which is preliminary data.</text>
</comment>
<dbReference type="InterPro" id="IPR036388">
    <property type="entry name" value="WH-like_DNA-bd_sf"/>
</dbReference>
<evidence type="ECO:0000256" key="4">
    <source>
        <dbReference type="ARBA" id="ARBA00023163"/>
    </source>
</evidence>
<dbReference type="Pfam" id="PF00126">
    <property type="entry name" value="HTH_1"/>
    <property type="match status" value="1"/>
</dbReference>
<dbReference type="InterPro" id="IPR000847">
    <property type="entry name" value="LysR_HTH_N"/>
</dbReference>
<proteinExistence type="inferred from homology"/>
<dbReference type="Gene3D" id="1.10.10.10">
    <property type="entry name" value="Winged helix-like DNA-binding domain superfamily/Winged helix DNA-binding domain"/>
    <property type="match status" value="1"/>
</dbReference>
<gene>
    <name evidence="6" type="ORF">PFY00_17090</name>
</gene>
<organism evidence="6 7">
    <name type="scientific">Thalassococcus lentus</name>
    <dbReference type="NCBI Taxonomy" id="1210524"/>
    <lineage>
        <taxon>Bacteria</taxon>
        <taxon>Pseudomonadati</taxon>
        <taxon>Pseudomonadota</taxon>
        <taxon>Alphaproteobacteria</taxon>
        <taxon>Rhodobacterales</taxon>
        <taxon>Roseobacteraceae</taxon>
        <taxon>Thalassococcus</taxon>
    </lineage>
</organism>
<dbReference type="EMBL" id="JAQIOY010000009">
    <property type="protein sequence ID" value="MDA7426453.1"/>
    <property type="molecule type" value="Genomic_DNA"/>
</dbReference>
<dbReference type="RefSeq" id="WP_271433806.1">
    <property type="nucleotide sequence ID" value="NZ_JAQIOY010000009.1"/>
</dbReference>
<dbReference type="InterPro" id="IPR005119">
    <property type="entry name" value="LysR_subst-bd"/>
</dbReference>
<sequence>MAVDPPRPKPPPLTALRAFEAAARLGKFSSAADELAVTSGAVSQQVRILEDWAGVKLFDRKAQGVVLTASGARILPLLSNSFDTLGQVTQVLQDEAGRHMRIAALPAIAQLWLAPRLPALRHAVPGREVSVTALEQPPNLLREPFSCALFLLPNGRGLSLEEDILLPVCAPALAGSLKQPDDLLALPWLIDTSWGADWQTWLAGVGLKAPDRPKGPQFSLYSIAVQEALAGVGVLMAHKVLVQRYLETGELVAPFDLPVKTGKSLALLTPNGLTRKSRDQVAALLTDTAIKDWT</sequence>
<dbReference type="SUPFAM" id="SSF53850">
    <property type="entry name" value="Periplasmic binding protein-like II"/>
    <property type="match status" value="1"/>
</dbReference>
<keyword evidence="3" id="KW-0238">DNA-binding</keyword>
<evidence type="ECO:0000256" key="2">
    <source>
        <dbReference type="ARBA" id="ARBA00023015"/>
    </source>
</evidence>
<dbReference type="Gene3D" id="3.40.190.10">
    <property type="entry name" value="Periplasmic binding protein-like II"/>
    <property type="match status" value="2"/>
</dbReference>
<comment type="similarity">
    <text evidence="1">Belongs to the LysR transcriptional regulatory family.</text>
</comment>
<name>A0ABT4XWZ9_9RHOB</name>
<dbReference type="PROSITE" id="PS50931">
    <property type="entry name" value="HTH_LYSR"/>
    <property type="match status" value="1"/>
</dbReference>
<keyword evidence="2" id="KW-0805">Transcription regulation</keyword>
<dbReference type="PANTHER" id="PTHR30537:SF74">
    <property type="entry name" value="HTH-TYPE TRANSCRIPTIONAL REGULATOR TRPI"/>
    <property type="match status" value="1"/>
</dbReference>
<dbReference type="Proteomes" id="UP001210720">
    <property type="component" value="Unassembled WGS sequence"/>
</dbReference>
<protein>
    <submittedName>
        <fullName evidence="6">LysR family transcriptional regulator</fullName>
    </submittedName>
</protein>
<dbReference type="InterPro" id="IPR036390">
    <property type="entry name" value="WH_DNA-bd_sf"/>
</dbReference>
<dbReference type="PANTHER" id="PTHR30537">
    <property type="entry name" value="HTH-TYPE TRANSCRIPTIONAL REGULATOR"/>
    <property type="match status" value="1"/>
</dbReference>